<dbReference type="PANTHER" id="PTHR33664">
    <property type="entry name" value="RCG26366"/>
    <property type="match status" value="1"/>
</dbReference>
<name>A0A3B3ZBJ8_9GOBI</name>
<reference evidence="1" key="1">
    <citation type="submission" date="2025-08" db="UniProtKB">
        <authorList>
            <consortium name="Ensembl"/>
        </authorList>
    </citation>
    <scope>IDENTIFICATION</scope>
</reference>
<dbReference type="InterPro" id="IPR040342">
    <property type="entry name" value="DNAAF9"/>
</dbReference>
<dbReference type="STRING" id="409849.ENSPMGP00000001939"/>
<dbReference type="Proteomes" id="UP000261520">
    <property type="component" value="Unplaced"/>
</dbReference>
<evidence type="ECO:0000313" key="2">
    <source>
        <dbReference type="Proteomes" id="UP000261520"/>
    </source>
</evidence>
<keyword evidence="2" id="KW-1185">Reference proteome</keyword>
<dbReference type="AlphaFoldDB" id="A0A3B3ZBJ8"/>
<dbReference type="Ensembl" id="ENSPMGT00000002066.1">
    <property type="protein sequence ID" value="ENSPMGP00000001939.1"/>
    <property type="gene ID" value="ENSPMGG00000001752.1"/>
</dbReference>
<dbReference type="PANTHER" id="PTHR33664:SF1">
    <property type="entry name" value="DYNEIN AXONEMAL ASSEMBLY FACTOR 9"/>
    <property type="match status" value="1"/>
</dbReference>
<evidence type="ECO:0000313" key="1">
    <source>
        <dbReference type="Ensembl" id="ENSPMGP00000001939.1"/>
    </source>
</evidence>
<reference evidence="1" key="2">
    <citation type="submission" date="2025-09" db="UniProtKB">
        <authorList>
            <consortium name="Ensembl"/>
        </authorList>
    </citation>
    <scope>IDENTIFICATION</scope>
</reference>
<sequence length="85" mass="10076">MKAKKTKASLTSQEINKIHVTRHLDPLPAGYFYNGYQYVNFFGEKRNLHPNMDQFIDEYIAEANKEIEYFNQELELHPLPDLFDP</sequence>
<proteinExistence type="predicted"/>
<accession>A0A3B3ZBJ8</accession>
<organism evidence="1 2">
    <name type="scientific">Periophthalmus magnuspinnatus</name>
    <dbReference type="NCBI Taxonomy" id="409849"/>
    <lineage>
        <taxon>Eukaryota</taxon>
        <taxon>Metazoa</taxon>
        <taxon>Chordata</taxon>
        <taxon>Craniata</taxon>
        <taxon>Vertebrata</taxon>
        <taxon>Euteleostomi</taxon>
        <taxon>Actinopterygii</taxon>
        <taxon>Neopterygii</taxon>
        <taxon>Teleostei</taxon>
        <taxon>Neoteleostei</taxon>
        <taxon>Acanthomorphata</taxon>
        <taxon>Gobiaria</taxon>
        <taxon>Gobiiformes</taxon>
        <taxon>Gobioidei</taxon>
        <taxon>Gobiidae</taxon>
        <taxon>Oxudercinae</taxon>
        <taxon>Periophthalmus</taxon>
    </lineage>
</organism>
<protein>
    <submittedName>
        <fullName evidence="1">Uncharacterized protein</fullName>
    </submittedName>
</protein>